<accession>A0A8B7TWS5</accession>
<name>A0A8B7TWS5_CASCN</name>
<feature type="compositionally biased region" description="Basic and acidic residues" evidence="2">
    <location>
        <begin position="79"/>
        <end position="98"/>
    </location>
</feature>
<organism evidence="3">
    <name type="scientific">Castor canadensis</name>
    <name type="common">American beaver</name>
    <dbReference type="NCBI Taxonomy" id="51338"/>
    <lineage>
        <taxon>Eukaryota</taxon>
        <taxon>Metazoa</taxon>
        <taxon>Chordata</taxon>
        <taxon>Craniata</taxon>
        <taxon>Vertebrata</taxon>
        <taxon>Euteleostomi</taxon>
        <taxon>Mammalia</taxon>
        <taxon>Eutheria</taxon>
        <taxon>Euarchontoglires</taxon>
        <taxon>Glires</taxon>
        <taxon>Rodentia</taxon>
        <taxon>Castorimorpha</taxon>
        <taxon>Castoridae</taxon>
        <taxon>Castor</taxon>
    </lineage>
</organism>
<dbReference type="GO" id="GO:0005096">
    <property type="term" value="F:GTPase activator activity"/>
    <property type="evidence" value="ECO:0007669"/>
    <property type="project" value="UniProtKB-KW"/>
</dbReference>
<evidence type="ECO:0000256" key="2">
    <source>
        <dbReference type="SAM" id="MobiDB-lite"/>
    </source>
</evidence>
<reference evidence="3" key="1">
    <citation type="submission" date="2025-08" db="UniProtKB">
        <authorList>
            <consortium name="RefSeq"/>
        </authorList>
    </citation>
    <scope>IDENTIFICATION</scope>
    <source>
        <tissue evidence="3">Leukocyte</tissue>
    </source>
</reference>
<dbReference type="InterPro" id="IPR037863">
    <property type="entry name" value="RHOGAP6/36"/>
</dbReference>
<proteinExistence type="predicted"/>
<dbReference type="OrthoDB" id="10024839at2759"/>
<protein>
    <submittedName>
        <fullName evidence="3">Rho GTPase-activating protein 6-like</fullName>
    </submittedName>
</protein>
<gene>
    <name evidence="3" type="primary">LOC109681558</name>
</gene>
<feature type="region of interest" description="Disordered" evidence="2">
    <location>
        <begin position="69"/>
        <end position="98"/>
    </location>
</feature>
<evidence type="ECO:0000313" key="3">
    <source>
        <dbReference type="RefSeq" id="XP_020011959.1"/>
    </source>
</evidence>
<dbReference type="KEGG" id="ccan:109681558"/>
<dbReference type="GO" id="GO:0043274">
    <property type="term" value="F:phospholipase binding"/>
    <property type="evidence" value="ECO:0007669"/>
    <property type="project" value="TreeGrafter"/>
</dbReference>
<dbReference type="PANTHER" id="PTHR12635">
    <property type="entry name" value="RHO-GTPASE-ACTIVATING PROTEIN 6 FAMILY MEMBER"/>
    <property type="match status" value="1"/>
</dbReference>
<dbReference type="GO" id="GO:0016004">
    <property type="term" value="F:phospholipase activator activity"/>
    <property type="evidence" value="ECO:0007669"/>
    <property type="project" value="TreeGrafter"/>
</dbReference>
<dbReference type="AlphaFoldDB" id="A0A8B7TWS5"/>
<dbReference type="PANTHER" id="PTHR12635:SF6">
    <property type="entry name" value="RHO GTPASE-ACTIVATING PROTEIN 6"/>
    <property type="match status" value="1"/>
</dbReference>
<keyword evidence="1" id="KW-0343">GTPase activation</keyword>
<dbReference type="RefSeq" id="XP_020011959.1">
    <property type="nucleotide sequence ID" value="XM_020156370.1"/>
</dbReference>
<sequence length="98" mass="11313">MGDPSYREKPQLHYAGDFTWNSMSGRSVRLRSVPIQSLSELERARLQEVAFYQLQQDCDLSCQITIPKDGQKRKKSLRKKLDSLGKEKNKDRGKGQNN</sequence>
<evidence type="ECO:0000256" key="1">
    <source>
        <dbReference type="ARBA" id="ARBA00022468"/>
    </source>
</evidence>